<feature type="region of interest" description="Disordered" evidence="1">
    <location>
        <begin position="1"/>
        <end position="136"/>
    </location>
</feature>
<dbReference type="Proteomes" id="UP001151699">
    <property type="component" value="Chromosome C"/>
</dbReference>
<name>A0A9Q0MPA4_9DIPT</name>
<keyword evidence="3" id="KW-1185">Reference proteome</keyword>
<evidence type="ECO:0000313" key="2">
    <source>
        <dbReference type="EMBL" id="KAJ6635492.1"/>
    </source>
</evidence>
<organism evidence="2 3">
    <name type="scientific">Pseudolycoriella hygida</name>
    <dbReference type="NCBI Taxonomy" id="35572"/>
    <lineage>
        <taxon>Eukaryota</taxon>
        <taxon>Metazoa</taxon>
        <taxon>Ecdysozoa</taxon>
        <taxon>Arthropoda</taxon>
        <taxon>Hexapoda</taxon>
        <taxon>Insecta</taxon>
        <taxon>Pterygota</taxon>
        <taxon>Neoptera</taxon>
        <taxon>Endopterygota</taxon>
        <taxon>Diptera</taxon>
        <taxon>Nematocera</taxon>
        <taxon>Sciaroidea</taxon>
        <taxon>Sciaridae</taxon>
        <taxon>Pseudolycoriella</taxon>
    </lineage>
</organism>
<evidence type="ECO:0000256" key="1">
    <source>
        <dbReference type="SAM" id="MobiDB-lite"/>
    </source>
</evidence>
<accession>A0A9Q0MPA4</accession>
<feature type="compositionally biased region" description="Pro residues" evidence="1">
    <location>
        <begin position="43"/>
        <end position="67"/>
    </location>
</feature>
<comment type="caution">
    <text evidence="2">The sequence shown here is derived from an EMBL/GenBank/DDBJ whole genome shotgun (WGS) entry which is preliminary data.</text>
</comment>
<dbReference type="AlphaFoldDB" id="A0A9Q0MPA4"/>
<dbReference type="EMBL" id="WJQU01000004">
    <property type="protein sequence ID" value="KAJ6635492.1"/>
    <property type="molecule type" value="Genomic_DNA"/>
</dbReference>
<evidence type="ECO:0000313" key="3">
    <source>
        <dbReference type="Proteomes" id="UP001151699"/>
    </source>
</evidence>
<gene>
    <name evidence="2" type="primary">osa_2</name>
    <name evidence="2" type="ORF">Bhyg_14078</name>
</gene>
<dbReference type="PRINTS" id="PR01217">
    <property type="entry name" value="PRICHEXTENSN"/>
</dbReference>
<protein>
    <submittedName>
        <fullName evidence="2">Trithorax group protein osa</fullName>
    </submittedName>
</protein>
<feature type="compositionally biased region" description="Pro residues" evidence="1">
    <location>
        <begin position="114"/>
        <end position="123"/>
    </location>
</feature>
<feature type="compositionally biased region" description="Low complexity" evidence="1">
    <location>
        <begin position="99"/>
        <end position="113"/>
    </location>
</feature>
<reference evidence="2" key="1">
    <citation type="submission" date="2022-07" db="EMBL/GenBank/DDBJ databases">
        <authorList>
            <person name="Trinca V."/>
            <person name="Uliana J.V.C."/>
            <person name="Torres T.T."/>
            <person name="Ward R.J."/>
            <person name="Monesi N."/>
        </authorList>
    </citation>
    <scope>NUCLEOTIDE SEQUENCE</scope>
    <source>
        <strain evidence="2">HSMRA1968</strain>
        <tissue evidence="2">Whole embryos</tissue>
    </source>
</reference>
<sequence>MDANSARGQSPYPPINNTGPYQAPQGGPPPGPPGASQYSPYPQRYPTPPGPPGSGPNHRPPYPPPPHQYSDPSRPWAPSGQSPAAVSGPSGHPLPPQSPQQHGPPQSPGGHAPSPSPQPPQPAQSPHQAISTTRKV</sequence>
<proteinExistence type="predicted"/>